<evidence type="ECO:0000256" key="1">
    <source>
        <dbReference type="PROSITE-ProRule" id="PRU01360"/>
    </source>
</evidence>
<comment type="similarity">
    <text evidence="1">Belongs to the TonB-dependent receptor family.</text>
</comment>
<comment type="caution">
    <text evidence="4">The sequence shown here is derived from an EMBL/GenBank/DDBJ whole genome shotgun (WGS) entry which is preliminary data.</text>
</comment>
<evidence type="ECO:0000313" key="4">
    <source>
        <dbReference type="EMBL" id="EHO68594.1"/>
    </source>
</evidence>
<evidence type="ECO:0000256" key="2">
    <source>
        <dbReference type="SAM" id="SignalP"/>
    </source>
</evidence>
<feature type="signal peptide" evidence="2">
    <location>
        <begin position="1"/>
        <end position="21"/>
    </location>
</feature>
<name>H1HNV4_9BACT</name>
<dbReference type="SUPFAM" id="SSF56935">
    <property type="entry name" value="Porins"/>
    <property type="match status" value="1"/>
</dbReference>
<keyword evidence="1" id="KW-0812">Transmembrane</keyword>
<dbReference type="Pfam" id="PF07715">
    <property type="entry name" value="Plug"/>
    <property type="match status" value="1"/>
</dbReference>
<dbReference type="GO" id="GO:0009279">
    <property type="term" value="C:cell outer membrane"/>
    <property type="evidence" value="ECO:0007669"/>
    <property type="project" value="UniProtKB-SubCell"/>
</dbReference>
<dbReference type="InterPro" id="IPR012910">
    <property type="entry name" value="Plug_dom"/>
</dbReference>
<protein>
    <submittedName>
        <fullName evidence="4">SusC/RagA family TonB-linked outer membrane protein</fullName>
    </submittedName>
</protein>
<sequence length="939" mass="105080">MNKIQIIVFSLLVGLTFPAAAQGSKVEKKDKFFGQTIDVGADKELTREESTAAVSVITSQDFDHRSAKNIGNSILGQGNGLVSLQNNSRVALQNPTFYVRGLQTLNRMNAPLILVDGIERDITSITAEEVESVSVLKDAAAVALYGYKGTNGAILITTKRGKYNSRTIKFTYDHLFNSLVKKPRFVDAYTYGRAINEARQNDGLTPRYNNKELEALRTGTLPYLYPNINWVDETFRNQFMTNKYNLVFRGGGKSFRYYTMLDLISDKGYIKNPHENDGYSTQDKYVKGNLRMNLDISLTPTTDIRVNLLGILQETSQPGKQADLWSMVYSLPAAAFPIKDEHGVWAGSDTWSGTINPVAQSIGAAYYKNHSRSLFFDVTVKQNLSSWLKGLSAVARVGYDNTSNVYENHSKTYVYSVNAPSWADSDTEPTVKKATYGTDSPMGEGAAVNAYSRRLHFDGGFDYQQTFGLHSLFSQLKWDYEYEDPEGLNNTLYRQDVTWWTHYGYNNRYFADLALVESGSSRLAPGTKWAFSPTLSAAWVISKEHFMQYIGWLNFLKLRASAGIINADYLPGDNEWTYYAQQYATSGVTYPFDSGWNSEFGRTYLGRMATANPSHEKAYKYNIGIDAKLLGGLDVTIDLWKQHRTSIWVSSAGKYSAVLGMDAPYENAGVVDSHGLELGLDYNKRLGHVIFNAGGNFMFTKNKIKDMLEEPRLYKNLVQTGNPYTQIYGLEAIGFFKDEADIAASPVQTFSIVKPGDVKYRDVNGDNVIDSNDKVAIGHSTTAPEIYYNFHLGAEWKGLGFYALFQGTGNYSAILNTKSMYWPLVGNTTISQYAYDNRWTEATAATAKFPRLSSQSNANNYQTSTLWLADRSFLKLRNIEVYYNLPQSLLAKTKVVNGAKLYIRGVDLLCFSHLEKSDPEAYGVMPLNKSIAVGLSVIF</sequence>
<keyword evidence="1" id="KW-0998">Cell outer membrane</keyword>
<dbReference type="PROSITE" id="PS52016">
    <property type="entry name" value="TONB_DEPENDENT_REC_3"/>
    <property type="match status" value="1"/>
</dbReference>
<dbReference type="HOGENOM" id="CLU_004317_1_0_10"/>
<dbReference type="InterPro" id="IPR023997">
    <property type="entry name" value="TonB-dep_OMP_SusC/RagA_CS"/>
</dbReference>
<proteinExistence type="inferred from homology"/>
<dbReference type="AlphaFoldDB" id="H1HNV4"/>
<keyword evidence="1" id="KW-0813">Transport</keyword>
<dbReference type="OrthoDB" id="1032271at2"/>
<accession>H1HNV4</accession>
<dbReference type="NCBIfam" id="TIGR04057">
    <property type="entry name" value="SusC_RagA_signa"/>
    <property type="match status" value="1"/>
</dbReference>
<feature type="chain" id="PRO_5003549991" evidence="2">
    <location>
        <begin position="22"/>
        <end position="939"/>
    </location>
</feature>
<dbReference type="NCBIfam" id="TIGR04056">
    <property type="entry name" value="OMP_RagA_SusC"/>
    <property type="match status" value="1"/>
</dbReference>
<dbReference type="InterPro" id="IPR037066">
    <property type="entry name" value="Plug_dom_sf"/>
</dbReference>
<dbReference type="InterPro" id="IPR023996">
    <property type="entry name" value="TonB-dep_OMP_SusC/RagA"/>
</dbReference>
<gene>
    <name evidence="4" type="ORF">HMPREF9944_01848</name>
</gene>
<dbReference type="EMBL" id="AGEK01000032">
    <property type="protein sequence ID" value="EHO68594.1"/>
    <property type="molecule type" value="Genomic_DNA"/>
</dbReference>
<dbReference type="InterPro" id="IPR039426">
    <property type="entry name" value="TonB-dep_rcpt-like"/>
</dbReference>
<dbReference type="Gene3D" id="2.170.130.10">
    <property type="entry name" value="TonB-dependent receptor, plug domain"/>
    <property type="match status" value="1"/>
</dbReference>
<dbReference type="RefSeq" id="WP_008565861.1">
    <property type="nucleotide sequence ID" value="NZ_JH594506.1"/>
</dbReference>
<keyword evidence="1" id="KW-1134">Transmembrane beta strand</keyword>
<organism evidence="4 5">
    <name type="scientific">Segatella maculosa OT 289</name>
    <dbReference type="NCBI Taxonomy" id="999422"/>
    <lineage>
        <taxon>Bacteria</taxon>
        <taxon>Pseudomonadati</taxon>
        <taxon>Bacteroidota</taxon>
        <taxon>Bacteroidia</taxon>
        <taxon>Bacteroidales</taxon>
        <taxon>Prevotellaceae</taxon>
        <taxon>Segatella</taxon>
    </lineage>
</organism>
<evidence type="ECO:0000313" key="5">
    <source>
        <dbReference type="Proteomes" id="UP000003167"/>
    </source>
</evidence>
<feature type="domain" description="TonB-dependent receptor plug" evidence="3">
    <location>
        <begin position="48"/>
        <end position="153"/>
    </location>
</feature>
<comment type="subcellular location">
    <subcellularLocation>
        <location evidence="1">Cell outer membrane</location>
        <topology evidence="1">Multi-pass membrane protein</topology>
    </subcellularLocation>
</comment>
<dbReference type="STRING" id="999422.HMPREF9944_01848"/>
<keyword evidence="1" id="KW-0472">Membrane</keyword>
<evidence type="ECO:0000259" key="3">
    <source>
        <dbReference type="Pfam" id="PF07715"/>
    </source>
</evidence>
<keyword evidence="2" id="KW-0732">Signal</keyword>
<reference evidence="4 5" key="1">
    <citation type="submission" date="2011-12" db="EMBL/GenBank/DDBJ databases">
        <title>The Genome Sequence of Prevotella maculosa OT 289.</title>
        <authorList>
            <consortium name="The Broad Institute Genome Sequencing Platform"/>
            <person name="Earl A."/>
            <person name="Ward D."/>
            <person name="Feldgarden M."/>
            <person name="Gevers D."/>
            <person name="Izard J."/>
            <person name="Blanton J.M."/>
            <person name="Mathney J."/>
            <person name="Tanner A.C."/>
            <person name="Dewhirst F.E."/>
            <person name="Young S.K."/>
            <person name="Zeng Q."/>
            <person name="Gargeya S."/>
            <person name="Fitzgerald M."/>
            <person name="Haas B."/>
            <person name="Abouelleil A."/>
            <person name="Alvarado L."/>
            <person name="Arachchi H.M."/>
            <person name="Berlin A."/>
            <person name="Chapman S.B."/>
            <person name="Gearin G."/>
            <person name="Goldberg J."/>
            <person name="Griggs A."/>
            <person name="Gujja S."/>
            <person name="Hansen M."/>
            <person name="Heiman D."/>
            <person name="Howarth C."/>
            <person name="Larimer J."/>
            <person name="Lui A."/>
            <person name="MacDonald P.J.P."/>
            <person name="McCowen C."/>
            <person name="Montmayeur A."/>
            <person name="Murphy C."/>
            <person name="Neiman D."/>
            <person name="Pearson M."/>
            <person name="Priest M."/>
            <person name="Roberts A."/>
            <person name="Saif S."/>
            <person name="Shea T."/>
            <person name="Sisk P."/>
            <person name="Stolte C."/>
            <person name="Sykes S."/>
            <person name="Wortman J."/>
            <person name="Nusbaum C."/>
            <person name="Birren B."/>
        </authorList>
    </citation>
    <scope>NUCLEOTIDE SEQUENCE [LARGE SCALE GENOMIC DNA]</scope>
    <source>
        <strain evidence="4 5">OT 289</strain>
    </source>
</reference>
<keyword evidence="5" id="KW-1185">Reference proteome</keyword>
<dbReference type="PATRIC" id="fig|999422.3.peg.1942"/>
<dbReference type="Proteomes" id="UP000003167">
    <property type="component" value="Unassembled WGS sequence"/>
</dbReference>